<feature type="transmembrane region" description="Helical" evidence="7">
    <location>
        <begin position="366"/>
        <end position="388"/>
    </location>
</feature>
<evidence type="ECO:0000256" key="7">
    <source>
        <dbReference type="SAM" id="Phobius"/>
    </source>
</evidence>
<accession>A0A6J4KI74</accession>
<evidence type="ECO:0000256" key="3">
    <source>
        <dbReference type="ARBA" id="ARBA00022475"/>
    </source>
</evidence>
<feature type="transmembrane region" description="Helical" evidence="7">
    <location>
        <begin position="66"/>
        <end position="87"/>
    </location>
</feature>
<dbReference type="Pfam" id="PF05977">
    <property type="entry name" value="MFS_3"/>
    <property type="match status" value="1"/>
</dbReference>
<dbReference type="CDD" id="cd06173">
    <property type="entry name" value="MFS_MefA_like"/>
    <property type="match status" value="1"/>
</dbReference>
<feature type="transmembrane region" description="Helical" evidence="7">
    <location>
        <begin position="394"/>
        <end position="414"/>
    </location>
</feature>
<protein>
    <recommendedName>
        <fullName evidence="8">Major facilitator superfamily (MFS) profile domain-containing protein</fullName>
    </recommendedName>
</protein>
<sequence>MTLATPERAAPVPPPRSDRLRLDTFGALRRNPNFRLYWTGALFSNIGTWMQMLAQNWLVYQLTGSAFMLGAVNFVNGVPSLFLALVGGVLADRIERRRLMLVTQAAQMVLALLLAGLTLAGLVRVEHVMVIAFLSGLVNAINTPVRQGIISDLVPRSDLQNAIAIGSAQFQTSQLLGPAIAGVVVATVGAGWAFLYNGLSFAAVIVSLLLLKLPPWKPPAKLPMWQSAREGLAFVFRHEVMGTLVLMAAVPALFARPFQQTLMPVFAESVLNVGAQGLGALMSASGAGALTGALSVASLGGVRRRGLLQLCAGIGTGLALVLFAFSRRFELSLALLFVGSASSMVFSSLNQTFLQTLAPDAMRGRVLSVLTLTTFGMMPLGGMLAGAAAERWGASTAVGAGGAVTALVALTILLTRPRQRNLQ</sequence>
<evidence type="ECO:0000256" key="4">
    <source>
        <dbReference type="ARBA" id="ARBA00022692"/>
    </source>
</evidence>
<dbReference type="PANTHER" id="PTHR23513">
    <property type="entry name" value="INTEGRAL MEMBRANE EFFLUX PROTEIN-RELATED"/>
    <property type="match status" value="1"/>
</dbReference>
<feature type="domain" description="Major facilitator superfamily (MFS) profile" evidence="8">
    <location>
        <begin position="33"/>
        <end position="420"/>
    </location>
</feature>
<dbReference type="SUPFAM" id="SSF103473">
    <property type="entry name" value="MFS general substrate transporter"/>
    <property type="match status" value="1"/>
</dbReference>
<feature type="transmembrane region" description="Helical" evidence="7">
    <location>
        <begin position="331"/>
        <end position="354"/>
    </location>
</feature>
<evidence type="ECO:0000313" key="9">
    <source>
        <dbReference type="EMBL" id="CAA9306785.1"/>
    </source>
</evidence>
<feature type="transmembrane region" description="Helical" evidence="7">
    <location>
        <begin position="99"/>
        <end position="123"/>
    </location>
</feature>
<dbReference type="InterPro" id="IPR010290">
    <property type="entry name" value="TM_effector"/>
</dbReference>
<organism evidence="9">
    <name type="scientific">uncultured Chloroflexota bacterium</name>
    <dbReference type="NCBI Taxonomy" id="166587"/>
    <lineage>
        <taxon>Bacteria</taxon>
        <taxon>Bacillati</taxon>
        <taxon>Chloroflexota</taxon>
        <taxon>environmental samples</taxon>
    </lineage>
</organism>
<feature type="transmembrane region" description="Helical" evidence="7">
    <location>
        <begin position="232"/>
        <end position="254"/>
    </location>
</feature>
<reference evidence="9" key="1">
    <citation type="submission" date="2020-02" db="EMBL/GenBank/DDBJ databases">
        <authorList>
            <person name="Meier V. D."/>
        </authorList>
    </citation>
    <scope>NUCLEOTIDE SEQUENCE</scope>
    <source>
        <strain evidence="9">AVDCRST_MAG77</strain>
    </source>
</reference>
<keyword evidence="3" id="KW-1003">Cell membrane</keyword>
<keyword evidence="4 7" id="KW-0812">Transmembrane</keyword>
<name>A0A6J4KI74_9CHLR</name>
<dbReference type="InterPro" id="IPR020846">
    <property type="entry name" value="MFS_dom"/>
</dbReference>
<evidence type="ECO:0000256" key="5">
    <source>
        <dbReference type="ARBA" id="ARBA00022989"/>
    </source>
</evidence>
<dbReference type="PANTHER" id="PTHR23513:SF11">
    <property type="entry name" value="STAPHYLOFERRIN A TRANSPORTER"/>
    <property type="match status" value="1"/>
</dbReference>
<feature type="transmembrane region" description="Helical" evidence="7">
    <location>
        <begin position="306"/>
        <end position="325"/>
    </location>
</feature>
<keyword evidence="2" id="KW-0813">Transport</keyword>
<comment type="subcellular location">
    <subcellularLocation>
        <location evidence="1">Cell membrane</location>
        <topology evidence="1">Multi-pass membrane protein</topology>
    </subcellularLocation>
</comment>
<keyword evidence="5 7" id="KW-1133">Transmembrane helix</keyword>
<dbReference type="GO" id="GO:0022857">
    <property type="term" value="F:transmembrane transporter activity"/>
    <property type="evidence" value="ECO:0007669"/>
    <property type="project" value="InterPro"/>
</dbReference>
<dbReference type="PROSITE" id="PS50850">
    <property type="entry name" value="MFS"/>
    <property type="match status" value="1"/>
</dbReference>
<keyword evidence="6 7" id="KW-0472">Membrane</keyword>
<evidence type="ECO:0000259" key="8">
    <source>
        <dbReference type="PROSITE" id="PS50850"/>
    </source>
</evidence>
<dbReference type="EMBL" id="CADCTC010000321">
    <property type="protein sequence ID" value="CAA9306785.1"/>
    <property type="molecule type" value="Genomic_DNA"/>
</dbReference>
<feature type="transmembrane region" description="Helical" evidence="7">
    <location>
        <begin position="274"/>
        <end position="294"/>
    </location>
</feature>
<dbReference type="AlphaFoldDB" id="A0A6J4KI74"/>
<dbReference type="Gene3D" id="1.20.1250.20">
    <property type="entry name" value="MFS general substrate transporter like domains"/>
    <property type="match status" value="1"/>
</dbReference>
<evidence type="ECO:0000256" key="2">
    <source>
        <dbReference type="ARBA" id="ARBA00022448"/>
    </source>
</evidence>
<dbReference type="InterPro" id="IPR036259">
    <property type="entry name" value="MFS_trans_sf"/>
</dbReference>
<gene>
    <name evidence="9" type="ORF">AVDCRST_MAG77-6137</name>
</gene>
<proteinExistence type="predicted"/>
<feature type="transmembrane region" description="Helical" evidence="7">
    <location>
        <begin position="179"/>
        <end position="211"/>
    </location>
</feature>
<evidence type="ECO:0000256" key="1">
    <source>
        <dbReference type="ARBA" id="ARBA00004651"/>
    </source>
</evidence>
<evidence type="ECO:0000256" key="6">
    <source>
        <dbReference type="ARBA" id="ARBA00023136"/>
    </source>
</evidence>
<feature type="transmembrane region" description="Helical" evidence="7">
    <location>
        <begin position="36"/>
        <end position="54"/>
    </location>
</feature>
<dbReference type="GO" id="GO:0005886">
    <property type="term" value="C:plasma membrane"/>
    <property type="evidence" value="ECO:0007669"/>
    <property type="project" value="UniProtKB-SubCell"/>
</dbReference>